<dbReference type="AlphaFoldDB" id="H1A043"/>
<dbReference type="NCBIfam" id="TIGR01030">
    <property type="entry name" value="rpmH_bact"/>
    <property type="match status" value="1"/>
</dbReference>
<organism evidence="6 7">
    <name type="scientific">Taeniopygia guttata</name>
    <name type="common">Zebra finch</name>
    <name type="synonym">Poephila guttata</name>
    <dbReference type="NCBI Taxonomy" id="59729"/>
    <lineage>
        <taxon>Eukaryota</taxon>
        <taxon>Metazoa</taxon>
        <taxon>Chordata</taxon>
        <taxon>Craniata</taxon>
        <taxon>Vertebrata</taxon>
        <taxon>Euteleostomi</taxon>
        <taxon>Archelosauria</taxon>
        <taxon>Archosauria</taxon>
        <taxon>Dinosauria</taxon>
        <taxon>Saurischia</taxon>
        <taxon>Theropoda</taxon>
        <taxon>Coelurosauria</taxon>
        <taxon>Aves</taxon>
        <taxon>Neognathae</taxon>
        <taxon>Neoaves</taxon>
        <taxon>Telluraves</taxon>
        <taxon>Australaves</taxon>
        <taxon>Passeriformes</taxon>
        <taxon>Passeroidea</taxon>
        <taxon>Estrildidae</taxon>
        <taxon>Estrildinae</taxon>
        <taxon>Taeniopygia</taxon>
    </lineage>
</organism>
<dbReference type="OMA" id="LRFWAPE"/>
<dbReference type="HOGENOM" id="CLU_129938_1_0_1"/>
<dbReference type="PANTHER" id="PTHR14503">
    <property type="entry name" value="MITOCHONDRIAL RIBOSOMAL PROTEIN 34 FAMILY MEMBER"/>
    <property type="match status" value="1"/>
</dbReference>
<dbReference type="PANTHER" id="PTHR14503:SF4">
    <property type="entry name" value="LARGE RIBOSOMAL SUBUNIT PROTEIN BL34M"/>
    <property type="match status" value="1"/>
</dbReference>
<evidence type="ECO:0000256" key="3">
    <source>
        <dbReference type="ARBA" id="ARBA00023274"/>
    </source>
</evidence>
<proteinExistence type="inferred from homology"/>
<reference evidence="6 7" key="1">
    <citation type="journal article" date="2010" name="Nature">
        <title>The genome of a songbird.</title>
        <authorList>
            <person name="Warren W.C."/>
            <person name="Clayton D.F."/>
            <person name="Ellegren H."/>
            <person name="Arnold A.P."/>
            <person name="Hillier L.W."/>
            <person name="Kunstner A."/>
            <person name="Searle S."/>
            <person name="White S."/>
            <person name="Vilella A.J."/>
            <person name="Fairley S."/>
            <person name="Heger A."/>
            <person name="Kong L."/>
            <person name="Ponting C.P."/>
            <person name="Jarvis E.D."/>
            <person name="Mello C.V."/>
            <person name="Minx P."/>
            <person name="Lovell P."/>
            <person name="Velho T.A."/>
            <person name="Ferris M."/>
            <person name="Balakrishnan C.N."/>
            <person name="Sinha S."/>
            <person name="Blatti C."/>
            <person name="London S.E."/>
            <person name="Li Y."/>
            <person name="Lin Y.C."/>
            <person name="George J."/>
            <person name="Sweedler J."/>
            <person name="Southey B."/>
            <person name="Gunaratne P."/>
            <person name="Watson M."/>
            <person name="Nam K."/>
            <person name="Backstrom N."/>
            <person name="Smeds L."/>
            <person name="Nabholz B."/>
            <person name="Itoh Y."/>
            <person name="Whitney O."/>
            <person name="Pfenning A.R."/>
            <person name="Howard J."/>
            <person name="Volker M."/>
            <person name="Skinner B.M."/>
            <person name="Griffin D.K."/>
            <person name="Ye L."/>
            <person name="McLaren W.M."/>
            <person name="Flicek P."/>
            <person name="Quesada V."/>
            <person name="Velasco G."/>
            <person name="Lopez-Otin C."/>
            <person name="Puente X.S."/>
            <person name="Olender T."/>
            <person name="Lancet D."/>
            <person name="Smit A.F."/>
            <person name="Hubley R."/>
            <person name="Konkel M.K."/>
            <person name="Walker J.A."/>
            <person name="Batzer M.A."/>
            <person name="Gu W."/>
            <person name="Pollock D.D."/>
            <person name="Chen L."/>
            <person name="Cheng Z."/>
            <person name="Eichler E.E."/>
            <person name="Stapley J."/>
            <person name="Slate J."/>
            <person name="Ekblom R."/>
            <person name="Birkhead T."/>
            <person name="Burke T."/>
            <person name="Burt D."/>
            <person name="Scharff C."/>
            <person name="Adam I."/>
            <person name="Richard H."/>
            <person name="Sultan M."/>
            <person name="Soldatov A."/>
            <person name="Lehrach H."/>
            <person name="Edwards S.V."/>
            <person name="Yang S.P."/>
            <person name="Li X."/>
            <person name="Graves T."/>
            <person name="Fulton L."/>
            <person name="Nelson J."/>
            <person name="Chinwalla A."/>
            <person name="Hou S."/>
            <person name="Mardis E.R."/>
            <person name="Wilson R.K."/>
        </authorList>
    </citation>
    <scope>NUCLEOTIDE SEQUENCE [LARGE SCALE GENOMIC DNA]</scope>
</reference>
<evidence type="ECO:0000313" key="7">
    <source>
        <dbReference type="Proteomes" id="UP000007754"/>
    </source>
</evidence>
<dbReference type="Pfam" id="PF00468">
    <property type="entry name" value="Ribosomal_L34"/>
    <property type="match status" value="1"/>
</dbReference>
<dbReference type="GO" id="GO:0005762">
    <property type="term" value="C:mitochondrial large ribosomal subunit"/>
    <property type="evidence" value="ECO:0007669"/>
    <property type="project" value="TreeGrafter"/>
</dbReference>
<name>H1A043_TAEGU</name>
<sequence length="171" mass="17853">AMPRLSRGSCRCPGVAGPHLVSPRAAGVSGSQSTNSCSSVFTVSGHSSITMWLPSSITFRKAISRICGCPRTPLGGTGTPLGGTGIPLGGTGIPLGGTGTLLGGTGAAVLRRLPVLPWGFQQSRGKSRGNEYQPNNWKRKKTHGWIKRIRTAGGIAVILRRMLKGRKSLSH</sequence>
<dbReference type="FunFam" id="1.10.287.3980:FF:000001">
    <property type="entry name" value="Mitochondrial ribosomal protein L34"/>
    <property type="match status" value="1"/>
</dbReference>
<evidence type="ECO:0000313" key="6">
    <source>
        <dbReference type="Ensembl" id="ENSTGUP00000016248.2"/>
    </source>
</evidence>
<protein>
    <recommendedName>
        <fullName evidence="4">Large ribosomal subunit protein bL34m</fullName>
    </recommendedName>
    <alternativeName>
        <fullName evidence="5">39S ribosomal protein L34, mitochondrial</fullName>
    </alternativeName>
</protein>
<dbReference type="Ensembl" id="ENSTGUT00000016557.2">
    <property type="protein sequence ID" value="ENSTGUP00000016248.2"/>
    <property type="gene ID" value="ENSTGUG00000015926.2"/>
</dbReference>
<dbReference type="GO" id="GO:0003735">
    <property type="term" value="F:structural constituent of ribosome"/>
    <property type="evidence" value="ECO:0007669"/>
    <property type="project" value="InterPro"/>
</dbReference>
<dbReference type="InParanoid" id="H1A043"/>
<dbReference type="Gene3D" id="1.10.287.3980">
    <property type="match status" value="1"/>
</dbReference>
<evidence type="ECO:0000256" key="5">
    <source>
        <dbReference type="ARBA" id="ARBA00035434"/>
    </source>
</evidence>
<evidence type="ECO:0000256" key="4">
    <source>
        <dbReference type="ARBA" id="ARBA00035274"/>
    </source>
</evidence>
<dbReference type="STRING" id="59729.ENSTGUP00000016248"/>
<accession>H1A043</accession>
<reference evidence="6" key="2">
    <citation type="submission" date="2025-08" db="UniProtKB">
        <authorList>
            <consortium name="Ensembl"/>
        </authorList>
    </citation>
    <scope>IDENTIFICATION</scope>
</reference>
<dbReference type="Proteomes" id="UP000007754">
    <property type="component" value="Chromosome 28"/>
</dbReference>
<dbReference type="InterPro" id="IPR000271">
    <property type="entry name" value="Ribosomal_bL34"/>
</dbReference>
<evidence type="ECO:0000256" key="2">
    <source>
        <dbReference type="ARBA" id="ARBA00022980"/>
    </source>
</evidence>
<keyword evidence="2" id="KW-0689">Ribosomal protein</keyword>
<evidence type="ECO:0000256" key="1">
    <source>
        <dbReference type="ARBA" id="ARBA00010111"/>
    </source>
</evidence>
<keyword evidence="7" id="KW-1185">Reference proteome</keyword>
<reference evidence="6" key="3">
    <citation type="submission" date="2025-09" db="UniProtKB">
        <authorList>
            <consortium name="Ensembl"/>
        </authorList>
    </citation>
    <scope>IDENTIFICATION</scope>
</reference>
<dbReference type="GeneTree" id="ENSGT00390000012240"/>
<comment type="similarity">
    <text evidence="1">Belongs to the bacterial ribosomal protein bL34 family.</text>
</comment>
<dbReference type="GO" id="GO:0006412">
    <property type="term" value="P:translation"/>
    <property type="evidence" value="ECO:0007669"/>
    <property type="project" value="InterPro"/>
</dbReference>
<keyword evidence="3" id="KW-0687">Ribonucleoprotein</keyword>